<organism evidence="1 2">
    <name type="scientific">Streptomyces niphimycinicus</name>
    <dbReference type="NCBI Taxonomy" id="2842201"/>
    <lineage>
        <taxon>Bacteria</taxon>
        <taxon>Bacillati</taxon>
        <taxon>Actinomycetota</taxon>
        <taxon>Actinomycetes</taxon>
        <taxon>Kitasatosporales</taxon>
        <taxon>Streptomycetaceae</taxon>
        <taxon>Streptomyces</taxon>
    </lineage>
</organism>
<comment type="caution">
    <text evidence="1">The sequence shown here is derived from an EMBL/GenBank/DDBJ whole genome shotgun (WGS) entry which is preliminary data.</text>
</comment>
<reference evidence="1 2" key="1">
    <citation type="submission" date="2021-06" db="EMBL/GenBank/DDBJ databases">
        <authorList>
            <person name="Pan X."/>
        </authorList>
    </citation>
    <scope>NUCLEOTIDE SEQUENCE [LARGE SCALE GENOMIC DNA]</scope>
    <source>
        <strain evidence="1 2">4503</strain>
    </source>
</reference>
<evidence type="ECO:0000313" key="2">
    <source>
        <dbReference type="Proteomes" id="UP000720508"/>
    </source>
</evidence>
<keyword evidence="2" id="KW-1185">Reference proteome</keyword>
<evidence type="ECO:0000313" key="1">
    <source>
        <dbReference type="EMBL" id="MBU3863347.1"/>
    </source>
</evidence>
<name>A0ABS6C917_9ACTN</name>
<proteinExistence type="predicted"/>
<dbReference type="EMBL" id="JAHLEM010000036">
    <property type="protein sequence ID" value="MBU3863347.1"/>
    <property type="molecule type" value="Genomic_DNA"/>
</dbReference>
<gene>
    <name evidence="1" type="ORF">KN815_04345</name>
</gene>
<protein>
    <submittedName>
        <fullName evidence="1">Uncharacterized protein</fullName>
    </submittedName>
</protein>
<dbReference type="RefSeq" id="WP_216340424.1">
    <property type="nucleotide sequence ID" value="NZ_JAHLEM010000036.1"/>
</dbReference>
<dbReference type="Proteomes" id="UP000720508">
    <property type="component" value="Unassembled WGS sequence"/>
</dbReference>
<accession>A0ABS6C917</accession>
<sequence>MHRSGAARATDIAANINRLAQGDPLGNVVRAARERAAIPGGGGRTD</sequence>